<comment type="caution">
    <text evidence="1">The sequence shown here is derived from an EMBL/GenBank/DDBJ whole genome shotgun (WGS) entry which is preliminary data.</text>
</comment>
<organism evidence="1 2">
    <name type="scientific">Amycolatopsis taiwanensis</name>
    <dbReference type="NCBI Taxonomy" id="342230"/>
    <lineage>
        <taxon>Bacteria</taxon>
        <taxon>Bacillati</taxon>
        <taxon>Actinomycetota</taxon>
        <taxon>Actinomycetes</taxon>
        <taxon>Pseudonocardiales</taxon>
        <taxon>Pseudonocardiaceae</taxon>
        <taxon>Amycolatopsis</taxon>
    </lineage>
</organism>
<dbReference type="EMBL" id="BSTI01000014">
    <property type="protein sequence ID" value="GLY69028.1"/>
    <property type="molecule type" value="Genomic_DNA"/>
</dbReference>
<reference evidence="1" key="1">
    <citation type="submission" date="2023-03" db="EMBL/GenBank/DDBJ databases">
        <title>Amycolatopsis taiwanensis NBRC 103393.</title>
        <authorList>
            <person name="Ichikawa N."/>
            <person name="Sato H."/>
            <person name="Tonouchi N."/>
        </authorList>
    </citation>
    <scope>NUCLEOTIDE SEQUENCE</scope>
    <source>
        <strain evidence="1">NBRC 103393</strain>
    </source>
</reference>
<evidence type="ECO:0000313" key="1">
    <source>
        <dbReference type="EMBL" id="GLY69028.1"/>
    </source>
</evidence>
<proteinExistence type="predicted"/>
<evidence type="ECO:0000313" key="2">
    <source>
        <dbReference type="Proteomes" id="UP001165136"/>
    </source>
</evidence>
<name>A0A9W6R5G8_9PSEU</name>
<dbReference type="Gene3D" id="3.30.420.150">
    <property type="entry name" value="Exopolyphosphatase. Domain 2"/>
    <property type="match status" value="1"/>
</dbReference>
<dbReference type="AlphaFoldDB" id="A0A9W6R5G8"/>
<keyword evidence="2" id="KW-1185">Reference proteome</keyword>
<gene>
    <name evidence="1" type="ORF">Atai01_56470</name>
</gene>
<sequence length="74" mass="7449">MASLSAADRATLAANPVIHSRRVNVIGGGALIIQVLAEQLAVGGGPGQIAASEHDILDGIALPLAQADQHGHPR</sequence>
<dbReference type="Proteomes" id="UP001165136">
    <property type="component" value="Unassembled WGS sequence"/>
</dbReference>
<protein>
    <submittedName>
        <fullName evidence="1">Uncharacterized protein</fullName>
    </submittedName>
</protein>
<accession>A0A9W6R5G8</accession>